<reference evidence="1 2" key="1">
    <citation type="submission" date="2018-01" db="EMBL/GenBank/DDBJ databases">
        <title>Whole genome analyses suggest that Burkholderia sensu lato contains two further novel genera in the rhizoxinica-symbiotica group Mycetohabitans gen. nov., and Trinickia gen. nov.: implications for the evolution of diazotrophy and nodulation in the Burkholderiaceae.</title>
        <authorList>
            <person name="Estrada-de los Santos P."/>
            <person name="Palmer M."/>
            <person name="Chavez-Ramirez B."/>
            <person name="Beukes C."/>
            <person name="Steenkamp E.T."/>
            <person name="Hirsch A.M."/>
            <person name="Manyaka P."/>
            <person name="Maluk M."/>
            <person name="Lafos M."/>
            <person name="Crook M."/>
            <person name="Gross E."/>
            <person name="Simon M.F."/>
            <person name="Bueno dos Reis Junior F."/>
            <person name="Poole P.S."/>
            <person name="Venter S.N."/>
            <person name="James E.K."/>
        </authorList>
    </citation>
    <scope>NUCLEOTIDE SEQUENCE [LARGE SCALE GENOMIC DNA]</scope>
    <source>
        <strain evidence="1 2">GIMN1.004</strain>
    </source>
</reference>
<protein>
    <submittedName>
        <fullName evidence="1">Uncharacterized protein</fullName>
    </submittedName>
</protein>
<proteinExistence type="predicted"/>
<keyword evidence="2" id="KW-1185">Reference proteome</keyword>
<dbReference type="EMBL" id="PNYA01000014">
    <property type="protein sequence ID" value="PMS18605.1"/>
    <property type="molecule type" value="Genomic_DNA"/>
</dbReference>
<organism evidence="1 2">
    <name type="scientific">Trinickia dabaoshanensis</name>
    <dbReference type="NCBI Taxonomy" id="564714"/>
    <lineage>
        <taxon>Bacteria</taxon>
        <taxon>Pseudomonadati</taxon>
        <taxon>Pseudomonadota</taxon>
        <taxon>Betaproteobacteria</taxon>
        <taxon>Burkholderiales</taxon>
        <taxon>Burkholderiaceae</taxon>
        <taxon>Trinickia</taxon>
    </lineage>
</organism>
<evidence type="ECO:0000313" key="2">
    <source>
        <dbReference type="Proteomes" id="UP000235616"/>
    </source>
</evidence>
<evidence type="ECO:0000313" key="1">
    <source>
        <dbReference type="EMBL" id="PMS18605.1"/>
    </source>
</evidence>
<sequence length="482" mass="52553">MLDDYLRVSVSQGDARLFGVRVRALFGGVSEPDIVRLLTRLDNGAGTTSEKLLRWEPRFAQLTRSGLSGSALAATFNALLTGNHALTGQELHDFWSAALGRTGESEILVAIVRELISVQNGLNGEQIRDLVMLFLHGATPWISLSKRELLTALTNLRLKFSPLQTRAFCLFFRVNLPGTVRVSAQRFLEICDEVGRGALTAQNISIALHTHGNLTDADLATLLFTGPFTYCMQYLGTALPPALVLPMNVHNSPGGVLAFAVSQGTARRVAEVLTKAFTATMPSDVLSRVLCHLRHMTAGDRVQRLGTFIDEAAANLTARGRRHTWVEILDLVDQFVADLRIANGPAALAVGAQIRRGQCVCSGERIKYFLRAHTYRYFDFTIVDRSKDDITMFPPGMAEAAMRNLVTQVFGALSAAAIEDASDAAEIIISNVRVGMLDYEVGLVAHGGLPANSVALLHLMPFLANADQYWHKNLLAAVGRLF</sequence>
<dbReference type="Proteomes" id="UP000235616">
    <property type="component" value="Unassembled WGS sequence"/>
</dbReference>
<accession>A0A2N7VNC4</accession>
<name>A0A2N7VNC4_9BURK</name>
<gene>
    <name evidence="1" type="ORF">C0Z18_16950</name>
</gene>
<dbReference type="AlphaFoldDB" id="A0A2N7VNC4"/>
<comment type="caution">
    <text evidence="1">The sequence shown here is derived from an EMBL/GenBank/DDBJ whole genome shotgun (WGS) entry which is preliminary data.</text>
</comment>